<feature type="compositionally biased region" description="Basic residues" evidence="1">
    <location>
        <begin position="223"/>
        <end position="232"/>
    </location>
</feature>
<reference evidence="2" key="2">
    <citation type="submission" date="2022-06" db="UniProtKB">
        <authorList>
            <consortium name="EnsemblMetazoa"/>
        </authorList>
    </citation>
    <scope>IDENTIFICATION</scope>
    <source>
        <strain evidence="2">DF5081</strain>
    </source>
</reference>
<dbReference type="Proteomes" id="UP000005237">
    <property type="component" value="Unassembled WGS sequence"/>
</dbReference>
<name>A0A8R1I8P8_CAEJA</name>
<feature type="compositionally biased region" description="Polar residues" evidence="1">
    <location>
        <begin position="209"/>
        <end position="221"/>
    </location>
</feature>
<protein>
    <submittedName>
        <fullName evidence="2">Uncharacterized protein</fullName>
    </submittedName>
</protein>
<keyword evidence="3" id="KW-1185">Reference proteome</keyword>
<evidence type="ECO:0000256" key="1">
    <source>
        <dbReference type="SAM" id="MobiDB-lite"/>
    </source>
</evidence>
<organism evidence="2 3">
    <name type="scientific">Caenorhabditis japonica</name>
    <dbReference type="NCBI Taxonomy" id="281687"/>
    <lineage>
        <taxon>Eukaryota</taxon>
        <taxon>Metazoa</taxon>
        <taxon>Ecdysozoa</taxon>
        <taxon>Nematoda</taxon>
        <taxon>Chromadorea</taxon>
        <taxon>Rhabditida</taxon>
        <taxon>Rhabditina</taxon>
        <taxon>Rhabditomorpha</taxon>
        <taxon>Rhabditoidea</taxon>
        <taxon>Rhabditidae</taxon>
        <taxon>Peloderinae</taxon>
        <taxon>Caenorhabditis</taxon>
    </lineage>
</organism>
<feature type="region of interest" description="Disordered" evidence="1">
    <location>
        <begin position="192"/>
        <end position="232"/>
    </location>
</feature>
<dbReference type="AlphaFoldDB" id="A0A8R1I8P8"/>
<dbReference type="EnsemblMetazoa" id="CJA26673b.1">
    <property type="protein sequence ID" value="CJA26673b.1"/>
    <property type="gene ID" value="WBGene00182245"/>
</dbReference>
<reference evidence="3" key="1">
    <citation type="submission" date="2010-08" db="EMBL/GenBank/DDBJ databases">
        <authorList>
            <consortium name="Caenorhabditis japonica Sequencing Consortium"/>
            <person name="Wilson R.K."/>
        </authorList>
    </citation>
    <scope>NUCLEOTIDE SEQUENCE [LARGE SCALE GENOMIC DNA]</scope>
    <source>
        <strain evidence="3">DF5081</strain>
    </source>
</reference>
<accession>A0A8R1I8P8</accession>
<sequence length="232" mass="26558">MQSPAQFRIECNAQTVNTDALLIFWNPEMEKQHGFFSTQIVQQVMEKLAENDGQNLPKTKLNPGQCVESPPFQWKKHDTVRRYLIVTDTVRDNQYVTRKCKTVEKPCSVSAFLKLQKKVEKKAKGAVMVSAAFNGRFFADVMKWRNFLGNGVKKMTEASNYNNVIWNLLETTLSCNKKPNVDSVENMEIDVTPTKAAKENVTDDMQPANEPSTTPRTPSSNRRLLKLRKREQ</sequence>
<evidence type="ECO:0000313" key="3">
    <source>
        <dbReference type="Proteomes" id="UP000005237"/>
    </source>
</evidence>
<evidence type="ECO:0000313" key="2">
    <source>
        <dbReference type="EnsemblMetazoa" id="CJA26673b.1"/>
    </source>
</evidence>
<proteinExistence type="predicted"/>